<dbReference type="Proteomes" id="UP001626537">
    <property type="component" value="Chromosome"/>
</dbReference>
<evidence type="ECO:0000313" key="3">
    <source>
        <dbReference type="Proteomes" id="UP001626537"/>
    </source>
</evidence>
<dbReference type="RefSeq" id="WP_407347304.1">
    <property type="nucleotide sequence ID" value="NZ_CP136864.1"/>
</dbReference>
<reference evidence="2 3" key="1">
    <citation type="submission" date="2023-10" db="EMBL/GenBank/DDBJ databases">
        <title>Two novel species belonging to the OM43/NOR5 clade.</title>
        <authorList>
            <person name="Park M."/>
        </authorList>
    </citation>
    <scope>NUCLEOTIDE SEQUENCE [LARGE SCALE GENOMIC DNA]</scope>
    <source>
        <strain evidence="2 3">IMCC43200</strain>
    </source>
</reference>
<feature type="domain" description="DJ-1/PfpI" evidence="1">
    <location>
        <begin position="12"/>
        <end position="178"/>
    </location>
</feature>
<keyword evidence="2" id="KW-0456">Lyase</keyword>
<evidence type="ECO:0000313" key="2">
    <source>
        <dbReference type="EMBL" id="WOJ92705.1"/>
    </source>
</evidence>
<dbReference type="EMBL" id="CP136864">
    <property type="protein sequence ID" value="WOJ92705.1"/>
    <property type="molecule type" value="Genomic_DNA"/>
</dbReference>
<dbReference type="PANTHER" id="PTHR43130:SF15">
    <property type="entry name" value="THIJ_PFPI FAMILY PROTEIN (AFU_ORTHOLOGUE AFUA_5G14240)"/>
    <property type="match status" value="1"/>
</dbReference>
<dbReference type="CDD" id="cd03139">
    <property type="entry name" value="GATase1_PfpI_2"/>
    <property type="match status" value="1"/>
</dbReference>
<dbReference type="InterPro" id="IPR002818">
    <property type="entry name" value="DJ-1/PfpI"/>
</dbReference>
<dbReference type="Gene3D" id="3.40.50.880">
    <property type="match status" value="1"/>
</dbReference>
<keyword evidence="3" id="KW-1185">Reference proteome</keyword>
<dbReference type="Pfam" id="PF01965">
    <property type="entry name" value="DJ-1_PfpI"/>
    <property type="match status" value="1"/>
</dbReference>
<organism evidence="2 3">
    <name type="scientific">Congregibacter variabilis</name>
    <dbReference type="NCBI Taxonomy" id="3081200"/>
    <lineage>
        <taxon>Bacteria</taxon>
        <taxon>Pseudomonadati</taxon>
        <taxon>Pseudomonadota</taxon>
        <taxon>Gammaproteobacteria</taxon>
        <taxon>Cellvibrionales</taxon>
        <taxon>Halieaceae</taxon>
        <taxon>Congregibacter</taxon>
    </lineage>
</organism>
<gene>
    <name evidence="2" type="ORF">R0135_13045</name>
</gene>
<protein>
    <submittedName>
        <fullName evidence="2">DJ-1/PfpI family protein</fullName>
        <ecNumber evidence="2">4.2.1.-</ecNumber>
    </submittedName>
</protein>
<proteinExistence type="predicted"/>
<dbReference type="GO" id="GO:0016829">
    <property type="term" value="F:lyase activity"/>
    <property type="evidence" value="ECO:0007669"/>
    <property type="project" value="UniProtKB-KW"/>
</dbReference>
<sequence length="220" mass="23648">MNTQALQLGAVLYPGFEMLDYFGPLELFSVVGSAAININTVAQHRGPVAAAIGSEGAIGPEVVAQYSFEDAPAFDMLLVPGGSGTLTELENEVMLDFLRTQSKTAQWVTSVCTGSALLAKAGVLDGHRATSNKQVFVIASMQSDKVDWVEAARWVEDGKFFTSSGVSAGMDMTLAIIQKLWGDEVAEMAASYTEYTWHRDADKDPFAKELNVLAKQLGMV</sequence>
<dbReference type="InterPro" id="IPR052158">
    <property type="entry name" value="INH-QAR"/>
</dbReference>
<dbReference type="InterPro" id="IPR029062">
    <property type="entry name" value="Class_I_gatase-like"/>
</dbReference>
<dbReference type="EC" id="4.2.1.-" evidence="2"/>
<dbReference type="SUPFAM" id="SSF52317">
    <property type="entry name" value="Class I glutamine amidotransferase-like"/>
    <property type="match status" value="1"/>
</dbReference>
<accession>A0ABZ0I0P0</accession>
<name>A0ABZ0I0P0_9GAMM</name>
<dbReference type="PANTHER" id="PTHR43130">
    <property type="entry name" value="ARAC-FAMILY TRANSCRIPTIONAL REGULATOR"/>
    <property type="match status" value="1"/>
</dbReference>
<evidence type="ECO:0000259" key="1">
    <source>
        <dbReference type="Pfam" id="PF01965"/>
    </source>
</evidence>